<evidence type="ECO:0000313" key="1">
    <source>
        <dbReference type="EMBL" id="ODR61588.1"/>
    </source>
</evidence>
<organism evidence="1 2">
    <name type="scientific">Eisenbergiella tayi</name>
    <dbReference type="NCBI Taxonomy" id="1432052"/>
    <lineage>
        <taxon>Bacteria</taxon>
        <taxon>Bacillati</taxon>
        <taxon>Bacillota</taxon>
        <taxon>Clostridia</taxon>
        <taxon>Lachnospirales</taxon>
        <taxon>Lachnospiraceae</taxon>
        <taxon>Eisenbergiella</taxon>
    </lineage>
</organism>
<accession>A0ABX3ANA2</accession>
<sequence>MEKQSELRCIYKGEYTVYQREAMYCFFKGRREQQTLSLEESLAMGGIYLFCPGLMENGSEFSENAIQYLKRWNRKLLFLWIQNPWDSYFKWRLGKLEQDSEGSSLVFERYRLFINRWKRLFIRQDNFVLDYGISGGYGLCSGNICMLGGSDELSVGTLGDSCGALCGELFLDAGKSLPMMEELDAGIKYAKVMENGGKEAKSGGFLTHAVSRVMKPSGSIAADLKLTPQALLDVRRTRIGLEGNHFCTMFATDAGKEIKVRGKDGAALVFQQQPVLAFRDKDGAVKTRKRLYLGLEGEFAIEGKERKMLCGLSGTENIMLGKDGILKFTSSMPGVYPYGENDRMLGTASWVGSSGGGVYYCQPVTAALYGALQDAGLRYLEIPAAEFVREVPPVPMIPFREIQLAQEKEMQPLEEGLYQRRREVFKAGDYKEGMKLSRNIRAVTHQGLLAEVSVQGTYQWIGFADMSGLRDLPDLRFTRIGPELQEKFLQKEFLYAVLEADELQKAGPSEGFCFSVEGIRFRLLPEYWRGHGKENPTMLFFKYSGGKSIEEDQKENRELADRINKSYTENGELKEGYETFIRTVKDPEFQGILAVNAAVSMDVLPPEVKILMQSVETDQFYASYLVIHAGQIYRDENQILFLEQSKVSGLIDYSTERKLVYEETPPDYDYLTREIRIILQYGHIVSFTSSSEILINRLFEAPAYSRENPDGNCLVLNGRLVNEDGVSQYQYRLKQCVCYQLSASGIQNVWIREMNLNVGKDGAGFFTMDGVLSCRRTEGADLLGYGGQKEQEGLPFTRLGLSMAKSGAMTMEYGLLGLRQTDAIVREGSFQSEFALSLDSILIEKSGKLPEKKGFLPITGPISQGIPKESYQGFVWNIRLGSLGGLSGEEEISIQLLTAFWPGEKDDAEYYLGIRLPGLQAGDGISLQGIFQLGFGSVSLEEQERGFVIRLHNFQIKLLGASFPKESSDIFLFSDGNHVGWYAAYRKEEGECTV</sequence>
<dbReference type="EMBL" id="MEHD01000006">
    <property type="protein sequence ID" value="ODR61588.1"/>
    <property type="molecule type" value="Genomic_DNA"/>
</dbReference>
<keyword evidence="2" id="KW-1185">Reference proteome</keyword>
<name>A0ABX3ANA2_9FIRM</name>
<dbReference type="Proteomes" id="UP000094869">
    <property type="component" value="Unassembled WGS sequence"/>
</dbReference>
<gene>
    <name evidence="1" type="ORF">BEI63_01255</name>
</gene>
<evidence type="ECO:0000313" key="2">
    <source>
        <dbReference type="Proteomes" id="UP000094869"/>
    </source>
</evidence>
<proteinExistence type="predicted"/>
<dbReference type="RefSeq" id="WP_069408787.1">
    <property type="nucleotide sequence ID" value="NZ_DBFYTW010000433.1"/>
</dbReference>
<reference evidence="1 2" key="1">
    <citation type="submission" date="2016-08" db="EMBL/GenBank/DDBJ databases">
        <title>Characterization of Isolates of Eisenbergiella tayi Derived from Blood Cultures, Using Whole Genome Sequencing.</title>
        <authorList>
            <person name="Bernier A.-M."/>
            <person name="Burdz T."/>
            <person name="Wiebe D."/>
            <person name="Bernard K."/>
        </authorList>
    </citation>
    <scope>NUCLEOTIDE SEQUENCE [LARGE SCALE GENOMIC DNA]</scope>
    <source>
        <strain evidence="1 2">NML120146</strain>
    </source>
</reference>
<comment type="caution">
    <text evidence="1">The sequence shown here is derived from an EMBL/GenBank/DDBJ whole genome shotgun (WGS) entry which is preliminary data.</text>
</comment>
<protein>
    <submittedName>
        <fullName evidence="1">Uncharacterized protein</fullName>
    </submittedName>
</protein>